<keyword evidence="1" id="KW-0472">Membrane</keyword>
<feature type="transmembrane region" description="Helical" evidence="1">
    <location>
        <begin position="67"/>
        <end position="88"/>
    </location>
</feature>
<keyword evidence="1" id="KW-1133">Transmembrane helix</keyword>
<keyword evidence="1" id="KW-0812">Transmembrane</keyword>
<proteinExistence type="predicted"/>
<dbReference type="PANTHER" id="PTHR30354:SF8">
    <property type="entry name" value="LOW-AFFINITY GLUCONATE TRANSPORTER"/>
    <property type="match status" value="1"/>
</dbReference>
<feature type="transmembrane region" description="Helical" evidence="1">
    <location>
        <begin position="12"/>
        <end position="31"/>
    </location>
</feature>
<dbReference type="AlphaFoldDB" id="A0A0N0IB55"/>
<dbReference type="GO" id="GO:0005886">
    <property type="term" value="C:plasma membrane"/>
    <property type="evidence" value="ECO:0007669"/>
    <property type="project" value="TreeGrafter"/>
</dbReference>
<feature type="transmembrane region" description="Helical" evidence="1">
    <location>
        <begin position="366"/>
        <end position="386"/>
    </location>
</feature>
<feature type="transmembrane region" description="Helical" evidence="1">
    <location>
        <begin position="270"/>
        <end position="290"/>
    </location>
</feature>
<dbReference type="NCBIfam" id="NF007781">
    <property type="entry name" value="PRK10472.1"/>
    <property type="match status" value="1"/>
</dbReference>
<evidence type="ECO:0000313" key="3">
    <source>
        <dbReference type="Proteomes" id="UP000053226"/>
    </source>
</evidence>
<protein>
    <submittedName>
        <fullName evidence="2">Low-affinity gluconate/H+ symporter</fullName>
    </submittedName>
</protein>
<dbReference type="OrthoDB" id="9787129at2"/>
<keyword evidence="3" id="KW-1185">Reference proteome</keyword>
<dbReference type="PANTHER" id="PTHR30354">
    <property type="entry name" value="GNT FAMILY GLUCONATE TRANSPORTER"/>
    <property type="match status" value="1"/>
</dbReference>
<dbReference type="Pfam" id="PF02447">
    <property type="entry name" value="GntP_permease"/>
    <property type="match status" value="1"/>
</dbReference>
<feature type="transmembrane region" description="Helical" evidence="1">
    <location>
        <begin position="108"/>
        <end position="141"/>
    </location>
</feature>
<feature type="transmembrane region" description="Helical" evidence="1">
    <location>
        <begin position="148"/>
        <end position="167"/>
    </location>
</feature>
<accession>A0A0N0IB55</accession>
<dbReference type="NCBIfam" id="TIGR00791">
    <property type="entry name" value="gntP"/>
    <property type="match status" value="1"/>
</dbReference>
<feature type="transmembrane region" description="Helical" evidence="1">
    <location>
        <begin position="231"/>
        <end position="250"/>
    </location>
</feature>
<name>A0A0N0IB55_9GAMM</name>
<comment type="caution">
    <text evidence="2">The sequence shown here is derived from an EMBL/GenBank/DDBJ whole genome shotgun (WGS) entry which is preliminary data.</text>
</comment>
<dbReference type="InterPro" id="IPR003474">
    <property type="entry name" value="Glcn_transporter"/>
</dbReference>
<gene>
    <name evidence="2" type="ORF">M992_0893</name>
</gene>
<dbReference type="GO" id="GO:0015128">
    <property type="term" value="F:gluconate transmembrane transporter activity"/>
    <property type="evidence" value="ECO:0007669"/>
    <property type="project" value="InterPro"/>
</dbReference>
<dbReference type="EMBL" id="LGAA01000009">
    <property type="protein sequence ID" value="KPD03603.1"/>
    <property type="molecule type" value="Genomic_DNA"/>
</dbReference>
<sequence>MTVPTVEALSTMTLVLTAVGSVVLLLFLVMYARLHAFVALMIVSIGAGLFSGMPVQQITETMQKGMAGTLGFLAIVVALGAMFGKILHETGALDQIAAKLLNTFGEKRAHYAVGIAGLICALPLFFDVAVVLLIGVVFAVANRTGHNVVRLAIPLFAGVAAAAAFLLPGPTPMLVASQMGADYGWMILIGACAAIPGMILAGPLYGNFISKFVTIDIPADYQAPNTDHTKMPSFGFSLSLVLFPLVLVGLKTIGTHFVTAGSTVEHWLEFIGHPFTALLLACLLAIYGLGFRYGMSKDKVMEVCSSAIQPAGIILLVTGAGGVFKQVLIDSGVGPALGDSLIGAGLPIAFACFILAGAVRVIQGSATVACLTTVGLVLPVISELGYSGGQLAALAICISGGSLILSHVNDSGFWLFGKFTGATEAQTLKTWTMMETILGTTGAIVGMIFFAFL</sequence>
<feature type="transmembrane region" description="Helical" evidence="1">
    <location>
        <begin position="37"/>
        <end position="55"/>
    </location>
</feature>
<reference evidence="2 3" key="1">
    <citation type="submission" date="2015-07" db="EMBL/GenBank/DDBJ databases">
        <title>ATOL: Assembling a taxonomically balanced genome-scale reconstruction of the evolutionary history of the Enterobacteriaceae.</title>
        <authorList>
            <person name="Plunkett G.III."/>
            <person name="Neeno-Eckwall E.C."/>
            <person name="Glasner J.D."/>
            <person name="Perna N.T."/>
        </authorList>
    </citation>
    <scope>NUCLEOTIDE SEQUENCE [LARGE SCALE GENOMIC DNA]</scope>
    <source>
        <strain evidence="2 3">ATCC 35017</strain>
    </source>
</reference>
<evidence type="ECO:0000256" key="1">
    <source>
        <dbReference type="SAM" id="Phobius"/>
    </source>
</evidence>
<feature type="transmembrane region" description="Helical" evidence="1">
    <location>
        <begin position="187"/>
        <end position="210"/>
    </location>
</feature>
<dbReference type="PIRSF" id="PIRSF002746">
    <property type="entry name" value="Gluconate_transporter"/>
    <property type="match status" value="1"/>
</dbReference>
<organism evidence="2 3">
    <name type="scientific">Moellerella wisconsensis ATCC 35017</name>
    <dbReference type="NCBI Taxonomy" id="1354267"/>
    <lineage>
        <taxon>Bacteria</taxon>
        <taxon>Pseudomonadati</taxon>
        <taxon>Pseudomonadota</taxon>
        <taxon>Gammaproteobacteria</taxon>
        <taxon>Enterobacterales</taxon>
        <taxon>Morganellaceae</taxon>
        <taxon>Moellerella</taxon>
    </lineage>
</organism>
<feature type="transmembrane region" description="Helical" evidence="1">
    <location>
        <begin position="341"/>
        <end position="359"/>
    </location>
</feature>
<feature type="transmembrane region" description="Helical" evidence="1">
    <location>
        <begin position="428"/>
        <end position="452"/>
    </location>
</feature>
<dbReference type="Proteomes" id="UP000053226">
    <property type="component" value="Unassembled WGS sequence"/>
</dbReference>
<evidence type="ECO:0000313" key="2">
    <source>
        <dbReference type="EMBL" id="KPD03603.1"/>
    </source>
</evidence>
<feature type="transmembrane region" description="Helical" evidence="1">
    <location>
        <begin position="311"/>
        <end position="329"/>
    </location>
</feature>